<protein>
    <submittedName>
        <fullName evidence="2">YGGT family protein</fullName>
    </submittedName>
</protein>
<evidence type="ECO:0000313" key="2">
    <source>
        <dbReference type="EMBL" id="AKL95558.1"/>
    </source>
</evidence>
<dbReference type="PATRIC" id="fig|84022.5.peg.600"/>
<dbReference type="AlphaFoldDB" id="A0A0D8ICE2"/>
<gene>
    <name evidence="2" type="ORF">CACET_c21110</name>
</gene>
<dbReference type="KEGG" id="cace:CACET_c21110"/>
<name>A0A0D8ICE2_9CLOT</name>
<proteinExistence type="inferred from homology"/>
<evidence type="ECO:0000256" key="1">
    <source>
        <dbReference type="ARBA" id="ARBA00010894"/>
    </source>
</evidence>
<keyword evidence="3" id="KW-1185">Reference proteome</keyword>
<evidence type="ECO:0000313" key="3">
    <source>
        <dbReference type="Proteomes" id="UP000035704"/>
    </source>
</evidence>
<dbReference type="GO" id="GO:0016020">
    <property type="term" value="C:membrane"/>
    <property type="evidence" value="ECO:0007669"/>
    <property type="project" value="InterPro"/>
</dbReference>
<dbReference type="STRING" id="84022.CACET_c21110"/>
<comment type="similarity">
    <text evidence="1">Belongs to the YggT family.</text>
</comment>
<dbReference type="InterPro" id="IPR003425">
    <property type="entry name" value="CCB3/YggT"/>
</dbReference>
<dbReference type="RefSeq" id="WP_044825121.1">
    <property type="nucleotide sequence ID" value="NZ_CP009687.1"/>
</dbReference>
<dbReference type="EMBL" id="CP009687">
    <property type="protein sequence ID" value="AKL95558.1"/>
    <property type="molecule type" value="Genomic_DNA"/>
</dbReference>
<organism evidence="2 3">
    <name type="scientific">Clostridium aceticum</name>
    <dbReference type="NCBI Taxonomy" id="84022"/>
    <lineage>
        <taxon>Bacteria</taxon>
        <taxon>Bacillati</taxon>
        <taxon>Bacillota</taxon>
        <taxon>Clostridia</taxon>
        <taxon>Eubacteriales</taxon>
        <taxon>Clostridiaceae</taxon>
        <taxon>Clostridium</taxon>
    </lineage>
</organism>
<sequence>MFSTLDIVGALYYLSRLINIFILVRVIFSWVNPNPHSSLIQFIYAVTEPILSPVRELIYKLGYTGMIDFSPIVAILLVNMGYSLLARLVMGLW</sequence>
<accession>A0A0D8ICE2</accession>
<reference evidence="2 3" key="1">
    <citation type="submission" date="2014-10" db="EMBL/GenBank/DDBJ databases">
        <title>Genome sequence of Clostridium aceticum DSM 1496.</title>
        <authorList>
            <person name="Poehlein A."/>
            <person name="Schiel-Bengelsdorf B."/>
            <person name="Gottschalk G."/>
            <person name="Duerre P."/>
            <person name="Daniel R."/>
        </authorList>
    </citation>
    <scope>NUCLEOTIDE SEQUENCE [LARGE SCALE GENOMIC DNA]</scope>
    <source>
        <strain evidence="2 3">DSM 1496</strain>
    </source>
</reference>
<dbReference type="Proteomes" id="UP000035704">
    <property type="component" value="Chromosome"/>
</dbReference>
<dbReference type="Pfam" id="PF02325">
    <property type="entry name" value="CCB3_YggT"/>
    <property type="match status" value="1"/>
</dbReference>
<dbReference type="PANTHER" id="PTHR33219">
    <property type="entry name" value="YLMG HOMOLOG PROTEIN 2, CHLOROPLASTIC"/>
    <property type="match status" value="1"/>
</dbReference>
<dbReference type="OrthoDB" id="283553at2"/>
<dbReference type="PANTHER" id="PTHR33219:SF14">
    <property type="entry name" value="PROTEIN COFACTOR ASSEMBLY OF COMPLEX C SUBUNIT B CCB3, CHLOROPLASTIC-RELATED"/>
    <property type="match status" value="1"/>
</dbReference>